<evidence type="ECO:0000313" key="2">
    <source>
        <dbReference type="Proteomes" id="UP001419268"/>
    </source>
</evidence>
<evidence type="ECO:0000313" key="1">
    <source>
        <dbReference type="EMBL" id="KAK9095055.1"/>
    </source>
</evidence>
<comment type="caution">
    <text evidence="1">The sequence shown here is derived from an EMBL/GenBank/DDBJ whole genome shotgun (WGS) entry which is preliminary data.</text>
</comment>
<organism evidence="1 2">
    <name type="scientific">Stephania cephalantha</name>
    <dbReference type="NCBI Taxonomy" id="152367"/>
    <lineage>
        <taxon>Eukaryota</taxon>
        <taxon>Viridiplantae</taxon>
        <taxon>Streptophyta</taxon>
        <taxon>Embryophyta</taxon>
        <taxon>Tracheophyta</taxon>
        <taxon>Spermatophyta</taxon>
        <taxon>Magnoliopsida</taxon>
        <taxon>Ranunculales</taxon>
        <taxon>Menispermaceae</taxon>
        <taxon>Menispermoideae</taxon>
        <taxon>Cissampelideae</taxon>
        <taxon>Stephania</taxon>
    </lineage>
</organism>
<dbReference type="Proteomes" id="UP001419268">
    <property type="component" value="Unassembled WGS sequence"/>
</dbReference>
<reference evidence="1 2" key="1">
    <citation type="submission" date="2024-01" db="EMBL/GenBank/DDBJ databases">
        <title>Genome assemblies of Stephania.</title>
        <authorList>
            <person name="Yang L."/>
        </authorList>
    </citation>
    <scope>NUCLEOTIDE SEQUENCE [LARGE SCALE GENOMIC DNA]</scope>
    <source>
        <strain evidence="1">JXDWG</strain>
        <tissue evidence="1">Leaf</tissue>
    </source>
</reference>
<dbReference type="EMBL" id="JBBNAG010000011">
    <property type="protein sequence ID" value="KAK9095055.1"/>
    <property type="molecule type" value="Genomic_DNA"/>
</dbReference>
<proteinExistence type="predicted"/>
<gene>
    <name evidence="1" type="ORF">Scep_026524</name>
</gene>
<protein>
    <submittedName>
        <fullName evidence="1">Uncharacterized protein</fullName>
    </submittedName>
</protein>
<accession>A0AAP0HTE1</accession>
<sequence>MDSWDAHGLRSDRLSSTTTATITTTTLGASPTDQEFEHLELDKRFRLFASSICYVCASTCAAGDSSVYQRTYVLGMMSSLSAHRTLICKSRREGFKDTYVDDLIAPVIKGGTKDYKVLMDRFHDLSIAFLELGIGYIYHIEAIVIEEGNGTSICSILVMELYAHQKRVVHAMITGGVAVCLPTESGPYHELQ</sequence>
<name>A0AAP0HTE1_9MAGN</name>
<keyword evidence="2" id="KW-1185">Reference proteome</keyword>
<dbReference type="AlphaFoldDB" id="A0AAP0HTE1"/>